<feature type="non-terminal residue" evidence="7">
    <location>
        <position position="1"/>
    </location>
</feature>
<dbReference type="Gene3D" id="3.40.50.300">
    <property type="entry name" value="P-loop containing nucleotide triphosphate hydrolases"/>
    <property type="match status" value="1"/>
</dbReference>
<dbReference type="InterPro" id="IPR058031">
    <property type="entry name" value="AAA_lid_NorR"/>
</dbReference>
<dbReference type="SUPFAM" id="SSF52540">
    <property type="entry name" value="P-loop containing nucleoside triphosphate hydrolases"/>
    <property type="match status" value="1"/>
</dbReference>
<dbReference type="PROSITE" id="PS00676">
    <property type="entry name" value="SIGMA54_INTERACT_2"/>
    <property type="match status" value="1"/>
</dbReference>
<dbReference type="GO" id="GO:0005524">
    <property type="term" value="F:ATP binding"/>
    <property type="evidence" value="ECO:0007669"/>
    <property type="project" value="UniProtKB-KW"/>
</dbReference>
<dbReference type="FunFam" id="3.40.50.300:FF:000006">
    <property type="entry name" value="DNA-binding transcriptional regulator NtrC"/>
    <property type="match status" value="1"/>
</dbReference>
<reference evidence="7" key="1">
    <citation type="journal article" date="2014" name="Front. Microbiol.">
        <title>High frequency of phylogenetically diverse reductive dehalogenase-homologous genes in deep subseafloor sedimentary metagenomes.</title>
        <authorList>
            <person name="Kawai M."/>
            <person name="Futagami T."/>
            <person name="Toyoda A."/>
            <person name="Takaki Y."/>
            <person name="Nishi S."/>
            <person name="Hori S."/>
            <person name="Arai W."/>
            <person name="Tsubouchi T."/>
            <person name="Morono Y."/>
            <person name="Uchiyama I."/>
            <person name="Ito T."/>
            <person name="Fujiyama A."/>
            <person name="Inagaki F."/>
            <person name="Takami H."/>
        </authorList>
    </citation>
    <scope>NUCLEOTIDE SEQUENCE</scope>
    <source>
        <strain evidence="7">Expedition CK06-06</strain>
    </source>
</reference>
<organism evidence="7">
    <name type="scientific">marine sediment metagenome</name>
    <dbReference type="NCBI Taxonomy" id="412755"/>
    <lineage>
        <taxon>unclassified sequences</taxon>
        <taxon>metagenomes</taxon>
        <taxon>ecological metagenomes</taxon>
    </lineage>
</organism>
<keyword evidence="5" id="KW-0804">Transcription</keyword>
<dbReference type="GO" id="GO:0003677">
    <property type="term" value="F:DNA binding"/>
    <property type="evidence" value="ECO:0007669"/>
    <property type="project" value="UniProtKB-KW"/>
</dbReference>
<accession>X1IMG1</accession>
<evidence type="ECO:0000256" key="2">
    <source>
        <dbReference type="ARBA" id="ARBA00022840"/>
    </source>
</evidence>
<dbReference type="InterPro" id="IPR002078">
    <property type="entry name" value="Sigma_54_int"/>
</dbReference>
<dbReference type="InterPro" id="IPR027417">
    <property type="entry name" value="P-loop_NTPase"/>
</dbReference>
<dbReference type="AlphaFoldDB" id="X1IMG1"/>
<keyword evidence="1" id="KW-0547">Nucleotide-binding</keyword>
<keyword evidence="4" id="KW-0238">DNA-binding</keyword>
<evidence type="ECO:0000256" key="4">
    <source>
        <dbReference type="ARBA" id="ARBA00023125"/>
    </source>
</evidence>
<sequence>FVALNVASFPEGIIESELFGHEKGAFTGASSRRAGVFEYADGGTLFLDEVGDMPPGTQVKLLRALESGEVRRLGSNQPLTVDVRLVAATHQDLEQLIKQGGFRQDLYYRLKVITVPLPPLRERKADIPLFLEGFLADFTAKHAKEVTGLTDAARRVLYHYHWPGNVRELRNCIENMVVLARGPVLDVEDIPTDIVEAVATEGLLALPPGRSPVAQLAGRTVQEVERELIAHTLEHTDG</sequence>
<dbReference type="Gene3D" id="1.10.8.60">
    <property type="match status" value="1"/>
</dbReference>
<dbReference type="InterPro" id="IPR025944">
    <property type="entry name" value="Sigma_54_int_dom_CS"/>
</dbReference>
<evidence type="ECO:0000256" key="3">
    <source>
        <dbReference type="ARBA" id="ARBA00023015"/>
    </source>
</evidence>
<dbReference type="GO" id="GO:0006355">
    <property type="term" value="P:regulation of DNA-templated transcription"/>
    <property type="evidence" value="ECO:0007669"/>
    <property type="project" value="InterPro"/>
</dbReference>
<evidence type="ECO:0000313" key="7">
    <source>
        <dbReference type="EMBL" id="GAH82902.1"/>
    </source>
</evidence>
<keyword evidence="2" id="KW-0067">ATP-binding</keyword>
<dbReference type="EMBL" id="BARU01039602">
    <property type="protein sequence ID" value="GAH82902.1"/>
    <property type="molecule type" value="Genomic_DNA"/>
</dbReference>
<protein>
    <recommendedName>
        <fullName evidence="6">Sigma-54 factor interaction domain-containing protein</fullName>
    </recommendedName>
</protein>
<keyword evidence="3" id="KW-0805">Transcription regulation</keyword>
<feature type="domain" description="Sigma-54 factor interaction" evidence="6">
    <location>
        <begin position="1"/>
        <end position="178"/>
    </location>
</feature>
<evidence type="ECO:0000256" key="5">
    <source>
        <dbReference type="ARBA" id="ARBA00023163"/>
    </source>
</evidence>
<dbReference type="CDD" id="cd00009">
    <property type="entry name" value="AAA"/>
    <property type="match status" value="1"/>
</dbReference>
<gene>
    <name evidence="7" type="ORF">S03H2_61355</name>
</gene>
<dbReference type="Pfam" id="PF00158">
    <property type="entry name" value="Sigma54_activat"/>
    <property type="match status" value="1"/>
</dbReference>
<dbReference type="PROSITE" id="PS50045">
    <property type="entry name" value="SIGMA54_INTERACT_4"/>
    <property type="match status" value="1"/>
</dbReference>
<dbReference type="InterPro" id="IPR025943">
    <property type="entry name" value="Sigma_54_int_dom_ATP-bd_2"/>
</dbReference>
<dbReference type="Pfam" id="PF25601">
    <property type="entry name" value="AAA_lid_14"/>
    <property type="match status" value="1"/>
</dbReference>
<dbReference type="PROSITE" id="PS00688">
    <property type="entry name" value="SIGMA54_INTERACT_3"/>
    <property type="match status" value="1"/>
</dbReference>
<name>X1IMG1_9ZZZZ</name>
<comment type="caution">
    <text evidence="7">The sequence shown here is derived from an EMBL/GenBank/DDBJ whole genome shotgun (WGS) entry which is preliminary data.</text>
</comment>
<dbReference type="PANTHER" id="PTHR32071">
    <property type="entry name" value="TRANSCRIPTIONAL REGULATORY PROTEIN"/>
    <property type="match status" value="1"/>
</dbReference>
<feature type="non-terminal residue" evidence="7">
    <location>
        <position position="238"/>
    </location>
</feature>
<evidence type="ECO:0000259" key="6">
    <source>
        <dbReference type="PROSITE" id="PS50045"/>
    </source>
</evidence>
<evidence type="ECO:0000256" key="1">
    <source>
        <dbReference type="ARBA" id="ARBA00022741"/>
    </source>
</evidence>
<proteinExistence type="predicted"/>